<dbReference type="InterPro" id="IPR041359">
    <property type="entry name" value="MetOD1"/>
</dbReference>
<evidence type="ECO:0000313" key="2">
    <source>
        <dbReference type="EMBL" id="RCJ27230.1"/>
    </source>
</evidence>
<evidence type="ECO:0000313" key="3">
    <source>
        <dbReference type="Proteomes" id="UP000252107"/>
    </source>
</evidence>
<comment type="caution">
    <text evidence="2">The sequence shown here is derived from an EMBL/GenBank/DDBJ whole genome shotgun (WGS) entry which is preliminary data.</text>
</comment>
<sequence length="179" mass="19982">MNNSLESSINAINIPLERDIFLRTLIRELSGTLQQVVGLEEASGFISVVGERMGRQINQNYKSALEVSNLSPEQVAAVLVDLKRRIQGDFYIIEQNEEKIVFGNRICPFAEKVRDRPAMCMMTSNVFGTITANNLGYAKVELQETIAQGAAGCRVIVYLKVTEESEDAEGREYFRGLEA</sequence>
<proteinExistence type="predicted"/>
<protein>
    <submittedName>
        <fullName evidence="2">Transcriptional regulator</fullName>
    </submittedName>
</protein>
<feature type="domain" description="Metanogen output" evidence="1">
    <location>
        <begin position="26"/>
        <end position="157"/>
    </location>
</feature>
<reference evidence="2" key="1">
    <citation type="submission" date="2016-04" db="EMBL/GenBank/DDBJ databases">
        <authorList>
            <person name="Tabuchi Yagui T.R."/>
        </authorList>
    </citation>
    <scope>NUCLEOTIDE SEQUENCE [LARGE SCALE GENOMIC DNA]</scope>
    <source>
        <strain evidence="2">NIES-26</strain>
    </source>
</reference>
<organism evidence="2 3">
    <name type="scientific">Nostoc minutum NIES-26</name>
    <dbReference type="NCBI Taxonomy" id="1844469"/>
    <lineage>
        <taxon>Bacteria</taxon>
        <taxon>Bacillati</taxon>
        <taxon>Cyanobacteriota</taxon>
        <taxon>Cyanophyceae</taxon>
        <taxon>Nostocales</taxon>
        <taxon>Nostocaceae</taxon>
        <taxon>Nostoc</taxon>
    </lineage>
</organism>
<gene>
    <name evidence="2" type="ORF">A6770_25810</name>
</gene>
<dbReference type="AlphaFoldDB" id="A0A367QU17"/>
<name>A0A367QU17_9NOSO</name>
<dbReference type="Pfam" id="PF18546">
    <property type="entry name" value="MetOD1"/>
    <property type="match status" value="1"/>
</dbReference>
<evidence type="ECO:0000259" key="1">
    <source>
        <dbReference type="Pfam" id="PF18546"/>
    </source>
</evidence>
<dbReference type="EMBL" id="LXQD01000305">
    <property type="protein sequence ID" value="RCJ27230.1"/>
    <property type="molecule type" value="Genomic_DNA"/>
</dbReference>
<accession>A0A367QU17</accession>
<keyword evidence="3" id="KW-1185">Reference proteome</keyword>
<dbReference type="Proteomes" id="UP000252107">
    <property type="component" value="Unassembled WGS sequence"/>
</dbReference>